<feature type="transmembrane region" description="Helical" evidence="7">
    <location>
        <begin position="237"/>
        <end position="257"/>
    </location>
</feature>
<feature type="transmembrane region" description="Helical" evidence="7">
    <location>
        <begin position="135"/>
        <end position="158"/>
    </location>
</feature>
<feature type="domain" description="ABC transmembrane type-1" evidence="8">
    <location>
        <begin position="69"/>
        <end position="258"/>
    </location>
</feature>
<keyword evidence="5 7" id="KW-1133">Transmembrane helix</keyword>
<reference evidence="9 10" key="1">
    <citation type="journal article" date="2019" name="Anaerobe">
        <title>Detection of Robinsoniella peoriensis in multiple bone samples of a trauma patient.</title>
        <authorList>
            <person name="Schrottner P."/>
            <person name="Hartwich K."/>
            <person name="Bunk B."/>
            <person name="Schober I."/>
            <person name="Helbig S."/>
            <person name="Rudolph W.W."/>
            <person name="Gunzer F."/>
        </authorList>
    </citation>
    <scope>NUCLEOTIDE SEQUENCE [LARGE SCALE GENOMIC DNA]</scope>
    <source>
        <strain evidence="9 10">DSM 106044</strain>
    </source>
</reference>
<dbReference type="InterPro" id="IPR000515">
    <property type="entry name" value="MetI-like"/>
</dbReference>
<evidence type="ECO:0000256" key="1">
    <source>
        <dbReference type="ARBA" id="ARBA00004651"/>
    </source>
</evidence>
<evidence type="ECO:0000256" key="6">
    <source>
        <dbReference type="ARBA" id="ARBA00023136"/>
    </source>
</evidence>
<sequence length="273" mass="30556">MRRMKINRMILTALLWICSLSIIFPLLLVVINSVKTAAESDIMRLTLPESLIFENFTMVLSEGRVFSSFLNSVIITVLSVGLSAVLGVMAAFVLARNQSRLNRAVRKYFLLGLIIPMQLISLIEVLKIYHLYNNYLGLILVYTAIFLPMTIMLSYGAAKALPKEMDEAAVTDGCGPLRLFFSVIIPLLKPVVTTVCVTQFMFIWNDFQFPLYLITDSNKWTLVLGVYGFLGKFSSQWNLVCAHILISSLPVVFVYLFGQKYIVDGMVAGAVKG</sequence>
<keyword evidence="4 7" id="KW-0812">Transmembrane</keyword>
<evidence type="ECO:0000256" key="3">
    <source>
        <dbReference type="ARBA" id="ARBA00022475"/>
    </source>
</evidence>
<evidence type="ECO:0000256" key="2">
    <source>
        <dbReference type="ARBA" id="ARBA00022448"/>
    </source>
</evidence>
<keyword evidence="10" id="KW-1185">Reference proteome</keyword>
<comment type="similarity">
    <text evidence="7">Belongs to the binding-protein-dependent transport system permease family.</text>
</comment>
<dbReference type="Gene3D" id="1.10.3720.10">
    <property type="entry name" value="MetI-like"/>
    <property type="match status" value="1"/>
</dbReference>
<protein>
    <submittedName>
        <fullName evidence="9">L-arabinose transport system permease protein AraQ</fullName>
    </submittedName>
</protein>
<feature type="transmembrane region" description="Helical" evidence="7">
    <location>
        <begin position="69"/>
        <end position="96"/>
    </location>
</feature>
<feature type="transmembrane region" description="Helical" evidence="7">
    <location>
        <begin position="179"/>
        <end position="203"/>
    </location>
</feature>
<comment type="caution">
    <text evidence="9">The sequence shown here is derived from an EMBL/GenBank/DDBJ whole genome shotgun (WGS) entry which is preliminary data.</text>
</comment>
<dbReference type="SUPFAM" id="SSF161098">
    <property type="entry name" value="MetI-like"/>
    <property type="match status" value="1"/>
</dbReference>
<accession>A0A4U8QCD0</accession>
<dbReference type="PANTHER" id="PTHR43744:SF8">
    <property type="entry name" value="SN-GLYCEROL-3-PHOSPHATE TRANSPORT SYSTEM PERMEASE PROTEIN UGPE"/>
    <property type="match status" value="1"/>
</dbReference>
<evidence type="ECO:0000256" key="4">
    <source>
        <dbReference type="ARBA" id="ARBA00022692"/>
    </source>
</evidence>
<proteinExistence type="inferred from homology"/>
<dbReference type="PROSITE" id="PS50928">
    <property type="entry name" value="ABC_TM1"/>
    <property type="match status" value="1"/>
</dbReference>
<feature type="transmembrane region" description="Helical" evidence="7">
    <location>
        <begin position="108"/>
        <end position="129"/>
    </location>
</feature>
<organism evidence="9 10">
    <name type="scientific">Robinsoniella peoriensis</name>
    <dbReference type="NCBI Taxonomy" id="180332"/>
    <lineage>
        <taxon>Bacteria</taxon>
        <taxon>Bacillati</taxon>
        <taxon>Bacillota</taxon>
        <taxon>Clostridia</taxon>
        <taxon>Lachnospirales</taxon>
        <taxon>Lachnospiraceae</taxon>
        <taxon>Robinsoniella</taxon>
    </lineage>
</organism>
<dbReference type="GO" id="GO:0055085">
    <property type="term" value="P:transmembrane transport"/>
    <property type="evidence" value="ECO:0007669"/>
    <property type="project" value="InterPro"/>
</dbReference>
<dbReference type="Proteomes" id="UP000306509">
    <property type="component" value="Unassembled WGS sequence"/>
</dbReference>
<keyword evidence="6 7" id="KW-0472">Membrane</keyword>
<dbReference type="Pfam" id="PF00528">
    <property type="entry name" value="BPD_transp_1"/>
    <property type="match status" value="1"/>
</dbReference>
<dbReference type="EMBL" id="QGQD01000017">
    <property type="protein sequence ID" value="TLD02369.1"/>
    <property type="molecule type" value="Genomic_DNA"/>
</dbReference>
<evidence type="ECO:0000313" key="9">
    <source>
        <dbReference type="EMBL" id="TLD02369.1"/>
    </source>
</evidence>
<dbReference type="PANTHER" id="PTHR43744">
    <property type="entry name" value="ABC TRANSPORTER PERMEASE PROTEIN MG189-RELATED-RELATED"/>
    <property type="match status" value="1"/>
</dbReference>
<evidence type="ECO:0000256" key="7">
    <source>
        <dbReference type="RuleBase" id="RU363032"/>
    </source>
</evidence>
<evidence type="ECO:0000256" key="5">
    <source>
        <dbReference type="ARBA" id="ARBA00022989"/>
    </source>
</evidence>
<comment type="subcellular location">
    <subcellularLocation>
        <location evidence="1 7">Cell membrane</location>
        <topology evidence="1 7">Multi-pass membrane protein</topology>
    </subcellularLocation>
</comment>
<evidence type="ECO:0000259" key="8">
    <source>
        <dbReference type="PROSITE" id="PS50928"/>
    </source>
</evidence>
<dbReference type="AlphaFoldDB" id="A0A4U8QCD0"/>
<evidence type="ECO:0000313" key="10">
    <source>
        <dbReference type="Proteomes" id="UP000306509"/>
    </source>
</evidence>
<keyword evidence="3" id="KW-1003">Cell membrane</keyword>
<dbReference type="CDD" id="cd06261">
    <property type="entry name" value="TM_PBP2"/>
    <property type="match status" value="1"/>
</dbReference>
<dbReference type="RefSeq" id="WP_044296426.1">
    <property type="nucleotide sequence ID" value="NZ_CAUSDN010000271.1"/>
</dbReference>
<dbReference type="STRING" id="180332.GCA_000797495_00220"/>
<keyword evidence="2 7" id="KW-0813">Transport</keyword>
<dbReference type="GO" id="GO:0005886">
    <property type="term" value="C:plasma membrane"/>
    <property type="evidence" value="ECO:0007669"/>
    <property type="project" value="UniProtKB-SubCell"/>
</dbReference>
<name>A0A4U8QCD0_9FIRM</name>
<gene>
    <name evidence="9" type="primary">araQ_6</name>
    <name evidence="9" type="ORF">DSM106044_00751</name>
</gene>
<dbReference type="InterPro" id="IPR035906">
    <property type="entry name" value="MetI-like_sf"/>
</dbReference>